<dbReference type="OrthoDB" id="304509at2759"/>
<evidence type="ECO:0000256" key="3">
    <source>
        <dbReference type="ARBA" id="ARBA00023274"/>
    </source>
</evidence>
<comment type="similarity">
    <text evidence="1 4">Belongs to the universal ribosomal protein uL22 family.</text>
</comment>
<evidence type="ECO:0000313" key="5">
    <source>
        <dbReference type="EMBL" id="EGR27429.1"/>
    </source>
</evidence>
<organism evidence="5 6">
    <name type="scientific">Ichthyophthirius multifiliis</name>
    <name type="common">White spot disease agent</name>
    <name type="synonym">Ich</name>
    <dbReference type="NCBI Taxonomy" id="5932"/>
    <lineage>
        <taxon>Eukaryota</taxon>
        <taxon>Sar</taxon>
        <taxon>Alveolata</taxon>
        <taxon>Ciliophora</taxon>
        <taxon>Intramacronucleata</taxon>
        <taxon>Oligohymenophorea</taxon>
        <taxon>Hymenostomatida</taxon>
        <taxon>Ophryoglenina</taxon>
        <taxon>Ichthyophthirius</taxon>
    </lineage>
</organism>
<dbReference type="Gene3D" id="3.90.470.10">
    <property type="entry name" value="Ribosomal protein L22/L17"/>
    <property type="match status" value="1"/>
</dbReference>
<keyword evidence="6" id="KW-1185">Reference proteome</keyword>
<dbReference type="AlphaFoldDB" id="G0R527"/>
<dbReference type="PANTHER" id="PTHR11593:SF10">
    <property type="entry name" value="60S RIBOSOMAL PROTEIN L17"/>
    <property type="match status" value="1"/>
</dbReference>
<keyword evidence="2 4" id="KW-0689">Ribosomal protein</keyword>
<dbReference type="GO" id="GO:0002181">
    <property type="term" value="P:cytoplasmic translation"/>
    <property type="evidence" value="ECO:0007669"/>
    <property type="project" value="TreeGrafter"/>
</dbReference>
<dbReference type="Proteomes" id="UP000008983">
    <property type="component" value="Unassembled WGS sequence"/>
</dbReference>
<name>G0R527_ICHMU</name>
<sequence length="173" mass="20224">MGKTKYSREPQVPTKAVKASAKDLRIHFKNTYEVVNAIKGMNLNFAQRYLKDVLERKRCVPFVRFTGCIGRTAQAKEFGRTQGRWPVKSVKVILGLLDNLVANASVILKFKLYPNIYFYIQSLKILTLLTQFQLMDKSIKLKKEEEELIELMEESDVFQQFFQFFIFLLLQLT</sequence>
<dbReference type="PANTHER" id="PTHR11593">
    <property type="entry name" value="60S RIBOSOMAL PROTEIN L17"/>
    <property type="match status" value="1"/>
</dbReference>
<proteinExistence type="inferred from homology"/>
<evidence type="ECO:0000256" key="4">
    <source>
        <dbReference type="RuleBase" id="RU004005"/>
    </source>
</evidence>
<dbReference type="GeneID" id="14903493"/>
<dbReference type="InterPro" id="IPR036394">
    <property type="entry name" value="Ribosomal_uL22_sf"/>
</dbReference>
<evidence type="ECO:0000256" key="1">
    <source>
        <dbReference type="ARBA" id="ARBA00009451"/>
    </source>
</evidence>
<evidence type="ECO:0000313" key="6">
    <source>
        <dbReference type="Proteomes" id="UP000008983"/>
    </source>
</evidence>
<gene>
    <name evidence="5" type="ORF">IMG5_196110</name>
</gene>
<dbReference type="InParanoid" id="G0R527"/>
<dbReference type="GO" id="GO:0022625">
    <property type="term" value="C:cytosolic large ribosomal subunit"/>
    <property type="evidence" value="ECO:0007669"/>
    <property type="project" value="TreeGrafter"/>
</dbReference>
<evidence type="ECO:0000256" key="2">
    <source>
        <dbReference type="ARBA" id="ARBA00022980"/>
    </source>
</evidence>
<dbReference type="NCBIfam" id="TIGR01038">
    <property type="entry name" value="uL22_arch_euk"/>
    <property type="match status" value="1"/>
</dbReference>
<dbReference type="SUPFAM" id="SSF54843">
    <property type="entry name" value="Ribosomal protein L22"/>
    <property type="match status" value="1"/>
</dbReference>
<dbReference type="EMBL" id="GL984360">
    <property type="protein sequence ID" value="EGR27429.1"/>
    <property type="molecule type" value="Genomic_DNA"/>
</dbReference>
<keyword evidence="3 4" id="KW-0687">Ribonucleoprotein</keyword>
<dbReference type="STRING" id="857967.G0R527"/>
<evidence type="ECO:0008006" key="7">
    <source>
        <dbReference type="Google" id="ProtNLM"/>
    </source>
</evidence>
<dbReference type="RefSeq" id="XP_004024339.1">
    <property type="nucleotide sequence ID" value="XM_004024290.1"/>
</dbReference>
<accession>G0R527</accession>
<dbReference type="FunCoup" id="G0R527">
    <property type="interactions" value="408"/>
</dbReference>
<dbReference type="InterPro" id="IPR001063">
    <property type="entry name" value="Ribosomal_uL22"/>
</dbReference>
<dbReference type="InterPro" id="IPR005721">
    <property type="entry name" value="Ribosomal_uL22_euk/arc"/>
</dbReference>
<protein>
    <recommendedName>
        <fullName evidence="7">60S ribosomal protein L17</fullName>
    </recommendedName>
</protein>
<reference evidence="5 6" key="1">
    <citation type="submission" date="2011-07" db="EMBL/GenBank/DDBJ databases">
        <authorList>
            <person name="Coyne R."/>
            <person name="Brami D."/>
            <person name="Johnson J."/>
            <person name="Hostetler J."/>
            <person name="Hannick L."/>
            <person name="Clark T."/>
            <person name="Cassidy-Hanley D."/>
            <person name="Inman J."/>
        </authorList>
    </citation>
    <scope>NUCLEOTIDE SEQUENCE [LARGE SCALE GENOMIC DNA]</scope>
    <source>
        <strain evidence="5 6">G5</strain>
    </source>
</reference>
<dbReference type="eggNOG" id="KOG3353">
    <property type="taxonomic scope" value="Eukaryota"/>
</dbReference>
<dbReference type="Pfam" id="PF00237">
    <property type="entry name" value="Ribosomal_L22"/>
    <property type="match status" value="1"/>
</dbReference>
<dbReference type="GO" id="GO:0003735">
    <property type="term" value="F:structural constituent of ribosome"/>
    <property type="evidence" value="ECO:0007669"/>
    <property type="project" value="InterPro"/>
</dbReference>